<feature type="compositionally biased region" description="Polar residues" evidence="1">
    <location>
        <begin position="83"/>
        <end position="95"/>
    </location>
</feature>
<evidence type="ECO:0000313" key="2">
    <source>
        <dbReference type="EMBL" id="KAH6647102.1"/>
    </source>
</evidence>
<dbReference type="RefSeq" id="XP_045953616.1">
    <property type="nucleotide sequence ID" value="XM_046109309.1"/>
</dbReference>
<reference evidence="2" key="1">
    <citation type="journal article" date="2021" name="Nat. Commun.">
        <title>Genetic determinants of endophytism in the Arabidopsis root mycobiome.</title>
        <authorList>
            <person name="Mesny F."/>
            <person name="Miyauchi S."/>
            <person name="Thiergart T."/>
            <person name="Pickel B."/>
            <person name="Atanasova L."/>
            <person name="Karlsson M."/>
            <person name="Huettel B."/>
            <person name="Barry K.W."/>
            <person name="Haridas S."/>
            <person name="Chen C."/>
            <person name="Bauer D."/>
            <person name="Andreopoulos W."/>
            <person name="Pangilinan J."/>
            <person name="LaButti K."/>
            <person name="Riley R."/>
            <person name="Lipzen A."/>
            <person name="Clum A."/>
            <person name="Drula E."/>
            <person name="Henrissat B."/>
            <person name="Kohler A."/>
            <person name="Grigoriev I.V."/>
            <person name="Martin F.M."/>
            <person name="Hacquard S."/>
        </authorList>
    </citation>
    <scope>NUCLEOTIDE SEQUENCE</scope>
    <source>
        <strain evidence="2">MPI-SDFR-AT-0073</strain>
    </source>
</reference>
<dbReference type="OrthoDB" id="5241026at2759"/>
<organism evidence="2 3">
    <name type="scientific">Truncatella angustata</name>
    <dbReference type="NCBI Taxonomy" id="152316"/>
    <lineage>
        <taxon>Eukaryota</taxon>
        <taxon>Fungi</taxon>
        <taxon>Dikarya</taxon>
        <taxon>Ascomycota</taxon>
        <taxon>Pezizomycotina</taxon>
        <taxon>Sordariomycetes</taxon>
        <taxon>Xylariomycetidae</taxon>
        <taxon>Amphisphaeriales</taxon>
        <taxon>Sporocadaceae</taxon>
        <taxon>Truncatella</taxon>
    </lineage>
</organism>
<accession>A0A9P8UC91</accession>
<name>A0A9P8UC91_9PEZI</name>
<feature type="compositionally biased region" description="Low complexity" evidence="1">
    <location>
        <begin position="99"/>
        <end position="109"/>
    </location>
</feature>
<comment type="caution">
    <text evidence="2">The sequence shown here is derived from an EMBL/GenBank/DDBJ whole genome shotgun (WGS) entry which is preliminary data.</text>
</comment>
<protein>
    <submittedName>
        <fullName evidence="2">Uncharacterized protein</fullName>
    </submittedName>
</protein>
<feature type="region of interest" description="Disordered" evidence="1">
    <location>
        <begin position="83"/>
        <end position="109"/>
    </location>
</feature>
<sequence length="588" mass="64471">MMAGTGDHKAVSAMAVQYSDNTPKHKRLLNLYSEEDLGHDPMVKFGGIKHYGVIGDRMPPAPKIGTRQQDMPHTLTCAFLSDAGSSAQNSRTPSGASKPLPSTPGLPLTGRISPGITNLPSRLLSDQAEFGDNLFTNSCEDYPQPMQGRSRTAAVDDMYRRRAPVAAINPTTCYFARGANRPLRKLMTRDMQPDLPAAKQARPSIPGYTDIVRVRGGHEGSRTGSPAYHSRSSSDEFYPGTYGSEENVRPCNPEVNKADIGDNHKSGGLPIGDFWQLCDDSLEDCSSTKFAQICLQDHSVDTPLIINFHTVPHYPGYQGCIVSLIPGPLLSGTPGAPFNPTPWPFTLQVPRSQFQGLPYHNSHINHNNGNSPNYGGNPTLPSNQSANIPEWQSCSLWITKLNLPNDESAYHQLLFAVRGCGKVYACVINPPDLSNGHMTCAAKLVFFDQSGAQELLRRSSSGEFVVNGYIPQVVYNRIRTGPQPLGPESRVIHIEGPKRVVDQNVLRMLFEGTISFQTDEVVTLSEEPGPEGRRRIEWRFGSYRCQAASAVSAIQRKRRSIPPDIGEKSNLWRSVVTFYGVDPCAAKP</sequence>
<dbReference type="AlphaFoldDB" id="A0A9P8UC91"/>
<proteinExistence type="predicted"/>
<dbReference type="Proteomes" id="UP000758603">
    <property type="component" value="Unassembled WGS sequence"/>
</dbReference>
<evidence type="ECO:0000256" key="1">
    <source>
        <dbReference type="SAM" id="MobiDB-lite"/>
    </source>
</evidence>
<gene>
    <name evidence="2" type="ORF">BKA67DRAFT_695556</name>
</gene>
<dbReference type="EMBL" id="JAGPXC010000009">
    <property type="protein sequence ID" value="KAH6647102.1"/>
    <property type="molecule type" value="Genomic_DNA"/>
</dbReference>
<dbReference type="GeneID" id="70138200"/>
<keyword evidence="3" id="KW-1185">Reference proteome</keyword>
<feature type="region of interest" description="Disordered" evidence="1">
    <location>
        <begin position="215"/>
        <end position="240"/>
    </location>
</feature>
<evidence type="ECO:0000313" key="3">
    <source>
        <dbReference type="Proteomes" id="UP000758603"/>
    </source>
</evidence>